<protein>
    <submittedName>
        <fullName evidence="2">Uncharacterized protein</fullName>
    </submittedName>
</protein>
<feature type="region of interest" description="Disordered" evidence="1">
    <location>
        <begin position="34"/>
        <end position="53"/>
    </location>
</feature>
<dbReference type="EMBL" id="LXQA010285971">
    <property type="protein sequence ID" value="MCI40964.1"/>
    <property type="molecule type" value="Genomic_DNA"/>
</dbReference>
<keyword evidence="3" id="KW-1185">Reference proteome</keyword>
<evidence type="ECO:0000313" key="2">
    <source>
        <dbReference type="EMBL" id="MCI40964.1"/>
    </source>
</evidence>
<evidence type="ECO:0000313" key="3">
    <source>
        <dbReference type="Proteomes" id="UP000265520"/>
    </source>
</evidence>
<name>A0A392RY02_9FABA</name>
<accession>A0A392RY02</accession>
<dbReference type="AlphaFoldDB" id="A0A392RY02"/>
<proteinExistence type="predicted"/>
<reference evidence="2 3" key="1">
    <citation type="journal article" date="2018" name="Front. Plant Sci.">
        <title>Red Clover (Trifolium pratense) and Zigzag Clover (T. medium) - A Picture of Genomic Similarities and Differences.</title>
        <authorList>
            <person name="Dluhosova J."/>
            <person name="Istvanek J."/>
            <person name="Nedelnik J."/>
            <person name="Repkova J."/>
        </authorList>
    </citation>
    <scope>NUCLEOTIDE SEQUENCE [LARGE SCALE GENOMIC DNA]</scope>
    <source>
        <strain evidence="3">cv. 10/8</strain>
        <tissue evidence="2">Leaf</tissue>
    </source>
</reference>
<evidence type="ECO:0000256" key="1">
    <source>
        <dbReference type="SAM" id="MobiDB-lite"/>
    </source>
</evidence>
<feature type="non-terminal residue" evidence="2">
    <location>
        <position position="1"/>
    </location>
</feature>
<comment type="caution">
    <text evidence="2">The sequence shown here is derived from an EMBL/GenBank/DDBJ whole genome shotgun (WGS) entry which is preliminary data.</text>
</comment>
<sequence>LKSHHMISYLWHAIVLEYHSLLLYKGMQKVKGVEEATSRNHEDQQATLRNHEV</sequence>
<dbReference type="Proteomes" id="UP000265520">
    <property type="component" value="Unassembled WGS sequence"/>
</dbReference>
<organism evidence="2 3">
    <name type="scientific">Trifolium medium</name>
    <dbReference type="NCBI Taxonomy" id="97028"/>
    <lineage>
        <taxon>Eukaryota</taxon>
        <taxon>Viridiplantae</taxon>
        <taxon>Streptophyta</taxon>
        <taxon>Embryophyta</taxon>
        <taxon>Tracheophyta</taxon>
        <taxon>Spermatophyta</taxon>
        <taxon>Magnoliopsida</taxon>
        <taxon>eudicotyledons</taxon>
        <taxon>Gunneridae</taxon>
        <taxon>Pentapetalae</taxon>
        <taxon>rosids</taxon>
        <taxon>fabids</taxon>
        <taxon>Fabales</taxon>
        <taxon>Fabaceae</taxon>
        <taxon>Papilionoideae</taxon>
        <taxon>50 kb inversion clade</taxon>
        <taxon>NPAAA clade</taxon>
        <taxon>Hologalegina</taxon>
        <taxon>IRL clade</taxon>
        <taxon>Trifolieae</taxon>
        <taxon>Trifolium</taxon>
    </lineage>
</organism>